<evidence type="ECO:0000313" key="3">
    <source>
        <dbReference type="EMBL" id="RZU33920.1"/>
    </source>
</evidence>
<gene>
    <name evidence="3" type="ORF">BKA19_3661</name>
</gene>
<protein>
    <submittedName>
        <fullName evidence="3">Cyclic di-GMP phosphodiesterase Gmr</fullName>
    </submittedName>
</protein>
<dbReference type="PANTHER" id="PTHR44757">
    <property type="entry name" value="DIGUANYLATE CYCLASE DGCP"/>
    <property type="match status" value="1"/>
</dbReference>
<dbReference type="SUPFAM" id="SSF55073">
    <property type="entry name" value="Nucleotide cyclase"/>
    <property type="match status" value="1"/>
</dbReference>
<dbReference type="SUPFAM" id="SSF55785">
    <property type="entry name" value="PYP-like sensor domain (PAS domain)"/>
    <property type="match status" value="1"/>
</dbReference>
<dbReference type="InterPro" id="IPR000160">
    <property type="entry name" value="GGDEF_dom"/>
</dbReference>
<dbReference type="PROSITE" id="PS50887">
    <property type="entry name" value="GGDEF"/>
    <property type="match status" value="1"/>
</dbReference>
<comment type="caution">
    <text evidence="3">The sequence shown here is derived from an EMBL/GenBank/DDBJ whole genome shotgun (WGS) entry which is preliminary data.</text>
</comment>
<dbReference type="InterPro" id="IPR013656">
    <property type="entry name" value="PAS_4"/>
</dbReference>
<feature type="domain" description="PAS" evidence="1">
    <location>
        <begin position="15"/>
        <end position="86"/>
    </location>
</feature>
<dbReference type="RefSeq" id="WP_242611254.1">
    <property type="nucleotide sequence ID" value="NZ_POQT01000018.1"/>
</dbReference>
<dbReference type="InterPro" id="IPR000014">
    <property type="entry name" value="PAS"/>
</dbReference>
<dbReference type="InterPro" id="IPR029787">
    <property type="entry name" value="Nucleotide_cyclase"/>
</dbReference>
<name>A0A4Q7YA62_9ACTN</name>
<dbReference type="CDD" id="cd00130">
    <property type="entry name" value="PAS"/>
    <property type="match status" value="1"/>
</dbReference>
<dbReference type="Gene3D" id="3.30.70.270">
    <property type="match status" value="1"/>
</dbReference>
<sequence>MTAREGQVSSAGPTPAQLAQDLVDAVEALVCVVDGEGRIMLTNPALQRFTGQDAETLRGKRFVEVWVAPEDVALAEQAVQLAIESGRAYPQEGDWLTMGGERRRVTMRNTVLHDADGVPYAIACVGLDVTDDRAREARLRHQTRTDVLTGLANRGALFDALRTKLDAEDGTGCGLLFCDLDQFKAVNDEYGHATGDRLLAEAAARLAEAAGPEHLVARFGGDEFVILCPCGEETQLRQLAERVTAQVGRPFPGPEGPLLIGVSVGIASGRPGEPVDAVIARADQSMYGAKSSLRRRNPRA</sequence>
<dbReference type="CDD" id="cd01949">
    <property type="entry name" value="GGDEF"/>
    <property type="match status" value="1"/>
</dbReference>
<dbReference type="PANTHER" id="PTHR44757:SF2">
    <property type="entry name" value="BIOFILM ARCHITECTURE MAINTENANCE PROTEIN MBAA"/>
    <property type="match status" value="1"/>
</dbReference>
<dbReference type="Proteomes" id="UP000292507">
    <property type="component" value="Unassembled WGS sequence"/>
</dbReference>
<accession>A0A4Q7YA62</accession>
<evidence type="ECO:0000313" key="4">
    <source>
        <dbReference type="Proteomes" id="UP000292507"/>
    </source>
</evidence>
<dbReference type="InterPro" id="IPR035965">
    <property type="entry name" value="PAS-like_dom_sf"/>
</dbReference>
<dbReference type="InterPro" id="IPR043128">
    <property type="entry name" value="Rev_trsase/Diguanyl_cyclase"/>
</dbReference>
<reference evidence="3 4" key="1">
    <citation type="submission" date="2019-02" db="EMBL/GenBank/DDBJ databases">
        <title>Sequencing the genomes of 1000 actinobacteria strains.</title>
        <authorList>
            <person name="Klenk H.-P."/>
        </authorList>
    </citation>
    <scope>NUCLEOTIDE SEQUENCE [LARGE SCALE GENOMIC DNA]</scope>
    <source>
        <strain evidence="3 4">DSM 44509</strain>
    </source>
</reference>
<dbReference type="EMBL" id="SHKV01000001">
    <property type="protein sequence ID" value="RZU33920.1"/>
    <property type="molecule type" value="Genomic_DNA"/>
</dbReference>
<evidence type="ECO:0000259" key="2">
    <source>
        <dbReference type="PROSITE" id="PS50887"/>
    </source>
</evidence>
<dbReference type="NCBIfam" id="TIGR00229">
    <property type="entry name" value="sensory_box"/>
    <property type="match status" value="1"/>
</dbReference>
<dbReference type="AlphaFoldDB" id="A0A4Q7YA62"/>
<dbReference type="Pfam" id="PF00990">
    <property type="entry name" value="GGDEF"/>
    <property type="match status" value="1"/>
</dbReference>
<feature type="domain" description="GGDEF" evidence="2">
    <location>
        <begin position="171"/>
        <end position="300"/>
    </location>
</feature>
<dbReference type="InterPro" id="IPR052155">
    <property type="entry name" value="Biofilm_reg_signaling"/>
</dbReference>
<dbReference type="Pfam" id="PF08448">
    <property type="entry name" value="PAS_4"/>
    <property type="match status" value="1"/>
</dbReference>
<organism evidence="3 4">
    <name type="scientific">Blastococcus saxobsidens</name>
    <dbReference type="NCBI Taxonomy" id="138336"/>
    <lineage>
        <taxon>Bacteria</taxon>
        <taxon>Bacillati</taxon>
        <taxon>Actinomycetota</taxon>
        <taxon>Actinomycetes</taxon>
        <taxon>Geodermatophilales</taxon>
        <taxon>Geodermatophilaceae</taxon>
        <taxon>Blastococcus</taxon>
    </lineage>
</organism>
<dbReference type="PROSITE" id="PS50112">
    <property type="entry name" value="PAS"/>
    <property type="match status" value="1"/>
</dbReference>
<dbReference type="SMART" id="SM00091">
    <property type="entry name" value="PAS"/>
    <property type="match status" value="1"/>
</dbReference>
<dbReference type="NCBIfam" id="TIGR00254">
    <property type="entry name" value="GGDEF"/>
    <property type="match status" value="1"/>
</dbReference>
<proteinExistence type="predicted"/>
<keyword evidence="4" id="KW-1185">Reference proteome</keyword>
<dbReference type="SMART" id="SM00267">
    <property type="entry name" value="GGDEF"/>
    <property type="match status" value="1"/>
</dbReference>
<dbReference type="Gene3D" id="3.30.450.20">
    <property type="entry name" value="PAS domain"/>
    <property type="match status" value="1"/>
</dbReference>
<evidence type="ECO:0000259" key="1">
    <source>
        <dbReference type="PROSITE" id="PS50112"/>
    </source>
</evidence>